<sequence>MAAVSARLAARAATATAGAARMAHTAAAGAGEHYRVLVVGGGAGGLAVASSFGKSIPGQVGVIEPRSTHWYQPLWTLVGGGAKPLSESRRSMASVMPDGAKWVKAAFEGVDPDANKVTLSDGRTVSYDFLVVAAGIDSKWDAIKGLPEALAANNGVSSNYSPTSVENTWKNIQALERGDALFTFPSTPIKCAGAPQKIMYLASEHFAKHGRPVNVEYFNALGKMFAVDKYAKELSGICDERSITRHFFHNLVEVDAVSKQATFAKLADGAPTGETVTRSFDMLHATPPMGPIKALADSPLANSAGWIDVNQETLQHTRYPNVFSLGDCSSIPTSKTAAAVAGQNGVLKANLRSVMTGMDPTQKYDGYTSCPLVTGRNSLILAEFSGFTGQPLETFPFDQGKPSAFGYWLKAEAMPTLYWEFLLKDRWHGVAKYRKALAFLKDPAHNVSSPA</sequence>
<comment type="similarity">
    <text evidence="9">Belongs to the SQRD family.</text>
</comment>
<dbReference type="Pfam" id="PF07992">
    <property type="entry name" value="Pyr_redox_2"/>
    <property type="match status" value="1"/>
</dbReference>
<dbReference type="SUPFAM" id="SSF51905">
    <property type="entry name" value="FAD/NAD(P)-binding domain"/>
    <property type="match status" value="2"/>
</dbReference>
<evidence type="ECO:0000256" key="4">
    <source>
        <dbReference type="ARBA" id="ARBA00022719"/>
    </source>
</evidence>
<dbReference type="FunFam" id="3.50.50.60:FF:000034">
    <property type="entry name" value="sulfide:quinone oxidoreductase, mitochondrial"/>
    <property type="match status" value="1"/>
</dbReference>
<dbReference type="EMBL" id="HBET01021161">
    <property type="protein sequence ID" value="CAD8570072.1"/>
    <property type="molecule type" value="Transcribed_RNA"/>
</dbReference>
<evidence type="ECO:0000256" key="6">
    <source>
        <dbReference type="ARBA" id="ARBA00022946"/>
    </source>
</evidence>
<evidence type="ECO:0000256" key="10">
    <source>
        <dbReference type="ARBA" id="ARBA00070160"/>
    </source>
</evidence>
<dbReference type="GO" id="GO:0048038">
    <property type="term" value="F:quinone binding"/>
    <property type="evidence" value="ECO:0007669"/>
    <property type="project" value="UniProtKB-KW"/>
</dbReference>
<evidence type="ECO:0000256" key="8">
    <source>
        <dbReference type="ARBA" id="ARBA00023128"/>
    </source>
</evidence>
<evidence type="ECO:0000256" key="2">
    <source>
        <dbReference type="ARBA" id="ARBA00004173"/>
    </source>
</evidence>
<evidence type="ECO:0000256" key="1">
    <source>
        <dbReference type="ARBA" id="ARBA00001974"/>
    </source>
</evidence>
<dbReference type="InterPro" id="IPR036188">
    <property type="entry name" value="FAD/NAD-bd_sf"/>
</dbReference>
<evidence type="ECO:0000256" key="7">
    <source>
        <dbReference type="ARBA" id="ARBA00023002"/>
    </source>
</evidence>
<dbReference type="Gene3D" id="3.50.50.60">
    <property type="entry name" value="FAD/NAD(P)-binding domain"/>
    <property type="match status" value="2"/>
</dbReference>
<keyword evidence="6" id="KW-0809">Transit peptide</keyword>
<dbReference type="GO" id="GO:0070224">
    <property type="term" value="F:sulfide:quinone oxidoreductase activity"/>
    <property type="evidence" value="ECO:0007669"/>
    <property type="project" value="TreeGrafter"/>
</dbReference>
<evidence type="ECO:0000256" key="5">
    <source>
        <dbReference type="ARBA" id="ARBA00022827"/>
    </source>
</evidence>
<organism evidence="12">
    <name type="scientific">Cafeteria roenbergensis</name>
    <name type="common">Marine flagellate</name>
    <dbReference type="NCBI Taxonomy" id="33653"/>
    <lineage>
        <taxon>Eukaryota</taxon>
        <taxon>Sar</taxon>
        <taxon>Stramenopiles</taxon>
        <taxon>Bigyra</taxon>
        <taxon>Opalozoa</taxon>
        <taxon>Bicosoecida</taxon>
        <taxon>Cafeteriaceae</taxon>
        <taxon>Cafeteria</taxon>
    </lineage>
</organism>
<keyword evidence="7" id="KW-0560">Oxidoreductase</keyword>
<dbReference type="InterPro" id="IPR023753">
    <property type="entry name" value="FAD/NAD-binding_dom"/>
</dbReference>
<evidence type="ECO:0000256" key="3">
    <source>
        <dbReference type="ARBA" id="ARBA00022630"/>
    </source>
</evidence>
<evidence type="ECO:0000259" key="11">
    <source>
        <dbReference type="Pfam" id="PF07992"/>
    </source>
</evidence>
<dbReference type="InterPro" id="IPR015904">
    <property type="entry name" value="Sulphide_quinone_reductase"/>
</dbReference>
<dbReference type="GO" id="GO:0005739">
    <property type="term" value="C:mitochondrion"/>
    <property type="evidence" value="ECO:0007669"/>
    <property type="project" value="UniProtKB-SubCell"/>
</dbReference>
<comment type="cofactor">
    <cofactor evidence="1">
        <name>FAD</name>
        <dbReference type="ChEBI" id="CHEBI:57692"/>
    </cofactor>
</comment>
<protein>
    <recommendedName>
        <fullName evidence="10">Sulfide:quinone oxidoreductase, mitochondrial</fullName>
    </recommendedName>
</protein>
<gene>
    <name evidence="12" type="ORF">CROE0942_LOCUS14452</name>
</gene>
<keyword evidence="3" id="KW-0285">Flavoprotein</keyword>
<keyword evidence="4" id="KW-0874">Quinone</keyword>
<dbReference type="PANTHER" id="PTHR10632">
    <property type="entry name" value="SULFIDE:QUINONE OXIDOREDUCTASE"/>
    <property type="match status" value="1"/>
</dbReference>
<accession>A0A7S0K5Y3</accession>
<dbReference type="GO" id="GO:0070221">
    <property type="term" value="P:sulfide oxidation, using sulfide:quinone oxidoreductase"/>
    <property type="evidence" value="ECO:0007669"/>
    <property type="project" value="TreeGrafter"/>
</dbReference>
<evidence type="ECO:0000256" key="9">
    <source>
        <dbReference type="ARBA" id="ARBA00060891"/>
    </source>
</evidence>
<evidence type="ECO:0000313" key="12">
    <source>
        <dbReference type="EMBL" id="CAD8570072.1"/>
    </source>
</evidence>
<proteinExistence type="inferred from homology"/>
<feature type="domain" description="FAD/NAD(P)-binding" evidence="11">
    <location>
        <begin position="34"/>
        <end position="146"/>
    </location>
</feature>
<dbReference type="GO" id="GO:0071949">
    <property type="term" value="F:FAD binding"/>
    <property type="evidence" value="ECO:0007669"/>
    <property type="project" value="TreeGrafter"/>
</dbReference>
<reference evidence="12" key="1">
    <citation type="submission" date="2021-01" db="EMBL/GenBank/DDBJ databases">
        <authorList>
            <person name="Corre E."/>
            <person name="Pelletier E."/>
            <person name="Niang G."/>
            <person name="Scheremetjew M."/>
            <person name="Finn R."/>
            <person name="Kale V."/>
            <person name="Holt S."/>
            <person name="Cochrane G."/>
            <person name="Meng A."/>
            <person name="Brown T."/>
            <person name="Cohen L."/>
        </authorList>
    </citation>
    <scope>NUCLEOTIDE SEQUENCE</scope>
    <source>
        <strain evidence="12">E4-10</strain>
    </source>
</reference>
<keyword evidence="5" id="KW-0274">FAD</keyword>
<dbReference type="PANTHER" id="PTHR10632:SF2">
    <property type="entry name" value="SULFIDE:QUINONE OXIDOREDUCTASE, MITOCHONDRIAL"/>
    <property type="match status" value="1"/>
</dbReference>
<comment type="subcellular location">
    <subcellularLocation>
        <location evidence="2">Mitochondrion</location>
    </subcellularLocation>
</comment>
<keyword evidence="8" id="KW-0496">Mitochondrion</keyword>
<name>A0A7S0K5Y3_CAFRO</name>
<dbReference type="AlphaFoldDB" id="A0A7S0K5Y3"/>